<dbReference type="PANTHER" id="PTHR34265">
    <property type="entry name" value="TYPE III PANTOTHENATE KINASE"/>
    <property type="match status" value="1"/>
</dbReference>
<dbReference type="CDD" id="cd24015">
    <property type="entry name" value="ASKHA_NBD_PanK-III"/>
    <property type="match status" value="1"/>
</dbReference>
<keyword evidence="16" id="KW-0479">Metal-binding</keyword>
<accession>A0A1H1MU13</accession>
<evidence type="ECO:0000256" key="9">
    <source>
        <dbReference type="ARBA" id="ARBA00022741"/>
    </source>
</evidence>
<comment type="subcellular location">
    <subcellularLocation>
        <location evidence="3 16">Cytoplasm</location>
    </subcellularLocation>
</comment>
<evidence type="ECO:0000256" key="6">
    <source>
        <dbReference type="ARBA" id="ARBA00012102"/>
    </source>
</evidence>
<evidence type="ECO:0000313" key="17">
    <source>
        <dbReference type="EMBL" id="SDC08753.1"/>
    </source>
</evidence>
<feature type="binding site" evidence="16">
    <location>
        <begin position="16"/>
        <end position="23"/>
    </location>
    <ligand>
        <name>ATP</name>
        <dbReference type="ChEBI" id="CHEBI:30616"/>
    </ligand>
</feature>
<proteinExistence type="inferred from homology"/>
<feature type="binding site" evidence="16">
    <location>
        <position position="150"/>
    </location>
    <ligand>
        <name>K(+)</name>
        <dbReference type="ChEBI" id="CHEBI:29103"/>
    </ligand>
</feature>
<dbReference type="Proteomes" id="UP000198528">
    <property type="component" value="Unassembled WGS sequence"/>
</dbReference>
<evidence type="ECO:0000256" key="2">
    <source>
        <dbReference type="ARBA" id="ARBA00001958"/>
    </source>
</evidence>
<dbReference type="GO" id="GO:0005524">
    <property type="term" value="F:ATP binding"/>
    <property type="evidence" value="ECO:0007669"/>
    <property type="project" value="UniProtKB-UniRule"/>
</dbReference>
<evidence type="ECO:0000256" key="8">
    <source>
        <dbReference type="ARBA" id="ARBA00022679"/>
    </source>
</evidence>
<organism evidence="18 20">
    <name type="scientific">Parafannyhessea umbonata</name>
    <dbReference type="NCBI Taxonomy" id="604330"/>
    <lineage>
        <taxon>Bacteria</taxon>
        <taxon>Bacillati</taxon>
        <taxon>Actinomycetota</taxon>
        <taxon>Coriobacteriia</taxon>
        <taxon>Coriobacteriales</taxon>
        <taxon>Atopobiaceae</taxon>
        <taxon>Parafannyhessea</taxon>
    </lineage>
</organism>
<keyword evidence="8 16" id="KW-0808">Transferase</keyword>
<evidence type="ECO:0000256" key="15">
    <source>
        <dbReference type="ARBA" id="ARBA00040883"/>
    </source>
</evidence>
<dbReference type="UniPathway" id="UPA00241">
    <property type="reaction ID" value="UER00352"/>
</dbReference>
<comment type="cofactor">
    <cofactor evidence="2">
        <name>K(+)</name>
        <dbReference type="ChEBI" id="CHEBI:29103"/>
    </cofactor>
</comment>
<dbReference type="GO" id="GO:0005737">
    <property type="term" value="C:cytoplasm"/>
    <property type="evidence" value="ECO:0007669"/>
    <property type="project" value="UniProtKB-SubCell"/>
</dbReference>
<dbReference type="NCBIfam" id="TIGR00671">
    <property type="entry name" value="baf"/>
    <property type="match status" value="1"/>
</dbReference>
<dbReference type="PANTHER" id="PTHR34265:SF1">
    <property type="entry name" value="TYPE III PANTOTHENATE KINASE"/>
    <property type="match status" value="1"/>
</dbReference>
<dbReference type="GO" id="GO:0015937">
    <property type="term" value="P:coenzyme A biosynthetic process"/>
    <property type="evidence" value="ECO:0007669"/>
    <property type="project" value="UniProtKB-UniRule"/>
</dbReference>
<comment type="cofactor">
    <cofactor evidence="16">
        <name>NH4(+)</name>
        <dbReference type="ChEBI" id="CHEBI:28938"/>
    </cofactor>
    <cofactor evidence="16">
        <name>K(+)</name>
        <dbReference type="ChEBI" id="CHEBI:29103"/>
    </cofactor>
    <text evidence="16">A monovalent cation. Ammonium or potassium.</text>
</comment>
<dbReference type="HAMAP" id="MF_01274">
    <property type="entry name" value="Pantothen_kinase_3"/>
    <property type="match status" value="1"/>
</dbReference>
<dbReference type="Gene3D" id="3.30.420.40">
    <property type="match status" value="2"/>
</dbReference>
<evidence type="ECO:0000256" key="4">
    <source>
        <dbReference type="ARBA" id="ARBA00005225"/>
    </source>
</evidence>
<feature type="binding site" evidence="16">
    <location>
        <position position="153"/>
    </location>
    <ligand>
        <name>ATP</name>
        <dbReference type="ChEBI" id="CHEBI:30616"/>
    </ligand>
</feature>
<dbReference type="EC" id="2.7.1.33" evidence="6 16"/>
<feature type="binding site" evidence="16">
    <location>
        <position position="121"/>
    </location>
    <ligand>
        <name>substrate</name>
    </ligand>
</feature>
<reference evidence="19 20" key="2">
    <citation type="submission" date="2016-10" db="EMBL/GenBank/DDBJ databases">
        <authorList>
            <person name="Varghese N."/>
            <person name="Submissions S."/>
        </authorList>
    </citation>
    <scope>NUCLEOTIDE SEQUENCE [LARGE SCALE GENOMIC DNA]</scope>
    <source>
        <strain evidence="19">DSM 22619</strain>
        <strain evidence="20">DSM 22620</strain>
    </source>
</reference>
<keyword evidence="13 16" id="KW-0173">Coenzyme A biosynthesis</keyword>
<reference evidence="18" key="1">
    <citation type="submission" date="2016-10" db="EMBL/GenBank/DDBJ databases">
        <authorList>
            <person name="de Groot N.N."/>
        </authorList>
    </citation>
    <scope>NUCLEOTIDE SEQUENCE [LARGE SCALE GENOMIC DNA]</scope>
    <source>
        <strain evidence="17">DSM 22619</strain>
        <strain evidence="18">DSM 22620</strain>
    </source>
</reference>
<comment type="pathway">
    <text evidence="4 16">Cofactor biosynthesis; coenzyme A biosynthesis; CoA from (R)-pantothenate: step 1/5.</text>
</comment>
<gene>
    <name evidence="16" type="primary">coaX</name>
    <name evidence="17" type="ORF">SAMN04487824_10327</name>
    <name evidence="18" type="ORF">SAMN04489857_1576</name>
</gene>
<name>A0A1H1MU13_9ACTN</name>
<evidence type="ECO:0000313" key="20">
    <source>
        <dbReference type="Proteomes" id="UP000199480"/>
    </source>
</evidence>
<dbReference type="GO" id="GO:0046872">
    <property type="term" value="F:metal ion binding"/>
    <property type="evidence" value="ECO:0007669"/>
    <property type="project" value="UniProtKB-KW"/>
</dbReference>
<evidence type="ECO:0000256" key="13">
    <source>
        <dbReference type="ARBA" id="ARBA00022993"/>
    </source>
</evidence>
<dbReference type="STRING" id="604330.SAMN04489857_1576"/>
<dbReference type="Pfam" id="PF03309">
    <property type="entry name" value="Pan_kinase"/>
    <property type="match status" value="1"/>
</dbReference>
<evidence type="ECO:0000256" key="16">
    <source>
        <dbReference type="HAMAP-Rule" id="MF_01274"/>
    </source>
</evidence>
<dbReference type="InterPro" id="IPR004619">
    <property type="entry name" value="Type_III_PanK"/>
</dbReference>
<feature type="binding site" evidence="16">
    <location>
        <position position="205"/>
    </location>
    <ligand>
        <name>substrate</name>
    </ligand>
</feature>
<sequence>MQVGEKDGPCGSLAVDVGNTTTSLGLFAPDAARDAEPVGTFEVTTPERLTADEARLLVERALEVLGRDANAPAAATGHVGAILSCVVPSLTEPWTRGLAAACGARPLVVGPGLKTGIRMDYHDPSEVGPDRIADAVSARETLGCPAIAVDLGTTVNMEVVDARGAFAGGVIAPGLALGVRALAGAAARLPQIELKVPDRVIGKSTREAMLSGVVLGEAIRIDGLVRGIERELGCEAPVVMCGDGAQVIAGLLRHPATVDPTLTLRGLHLLYLMNARQQKTGPRATKTRR</sequence>
<keyword evidence="7 16" id="KW-0963">Cytoplasm</keyword>
<evidence type="ECO:0000256" key="10">
    <source>
        <dbReference type="ARBA" id="ARBA00022777"/>
    </source>
</evidence>
<evidence type="ECO:0000313" key="18">
    <source>
        <dbReference type="EMBL" id="SDR90371.1"/>
    </source>
</evidence>
<evidence type="ECO:0000256" key="12">
    <source>
        <dbReference type="ARBA" id="ARBA00022958"/>
    </source>
</evidence>
<feature type="active site" description="Proton acceptor" evidence="16">
    <location>
        <position position="130"/>
    </location>
</feature>
<evidence type="ECO:0000256" key="11">
    <source>
        <dbReference type="ARBA" id="ARBA00022840"/>
    </source>
</evidence>
<keyword evidence="9 16" id="KW-0547">Nucleotide-binding</keyword>
<keyword evidence="12 16" id="KW-0630">Potassium</keyword>
<dbReference type="SUPFAM" id="SSF53067">
    <property type="entry name" value="Actin-like ATPase domain"/>
    <property type="match status" value="2"/>
</dbReference>
<feature type="binding site" evidence="16">
    <location>
        <begin position="128"/>
        <end position="131"/>
    </location>
    <ligand>
        <name>substrate</name>
    </ligand>
</feature>
<dbReference type="InterPro" id="IPR043129">
    <property type="entry name" value="ATPase_NBD"/>
</dbReference>
<protein>
    <recommendedName>
        <fullName evidence="15 16">Type III pantothenate kinase</fullName>
        <ecNumber evidence="6 16">2.7.1.33</ecNumber>
    </recommendedName>
    <alternativeName>
        <fullName evidence="16">PanK-III</fullName>
    </alternativeName>
    <alternativeName>
        <fullName evidence="16">Pantothenic acid kinase</fullName>
    </alternativeName>
</protein>
<keyword evidence="10 16" id="KW-0418">Kinase</keyword>
<comment type="subunit">
    <text evidence="5 16">Homodimer.</text>
</comment>
<dbReference type="OrthoDB" id="9804707at2"/>
<dbReference type="AlphaFoldDB" id="A0A1H1MU13"/>
<keyword evidence="19" id="KW-1185">Reference proteome</keyword>
<evidence type="ECO:0000256" key="7">
    <source>
        <dbReference type="ARBA" id="ARBA00022490"/>
    </source>
</evidence>
<comment type="catalytic activity">
    <reaction evidence="1 16">
        <text>(R)-pantothenate + ATP = (R)-4'-phosphopantothenate + ADP + H(+)</text>
        <dbReference type="Rhea" id="RHEA:16373"/>
        <dbReference type="ChEBI" id="CHEBI:10986"/>
        <dbReference type="ChEBI" id="CHEBI:15378"/>
        <dbReference type="ChEBI" id="CHEBI:29032"/>
        <dbReference type="ChEBI" id="CHEBI:30616"/>
        <dbReference type="ChEBI" id="CHEBI:456216"/>
        <dbReference type="EC" id="2.7.1.33"/>
    </reaction>
</comment>
<evidence type="ECO:0000256" key="3">
    <source>
        <dbReference type="ARBA" id="ARBA00004496"/>
    </source>
</evidence>
<evidence type="ECO:0000256" key="1">
    <source>
        <dbReference type="ARBA" id="ARBA00001206"/>
    </source>
</evidence>
<dbReference type="EMBL" id="LT629759">
    <property type="protein sequence ID" value="SDR90371.1"/>
    <property type="molecule type" value="Genomic_DNA"/>
</dbReference>
<keyword evidence="11 16" id="KW-0067">ATP-binding</keyword>
<evidence type="ECO:0000256" key="5">
    <source>
        <dbReference type="ARBA" id="ARBA00011738"/>
    </source>
</evidence>
<dbReference type="Proteomes" id="UP000199480">
    <property type="component" value="Chromosome I"/>
</dbReference>
<comment type="function">
    <text evidence="16">Catalyzes the phosphorylation of pantothenate (Pan), the first step in CoA biosynthesis.</text>
</comment>
<evidence type="ECO:0000256" key="14">
    <source>
        <dbReference type="ARBA" id="ARBA00038036"/>
    </source>
</evidence>
<comment type="similarity">
    <text evidence="14 16">Belongs to the type III pantothenate kinase family.</text>
</comment>
<dbReference type="EMBL" id="FMZL01000003">
    <property type="protein sequence ID" value="SDC08753.1"/>
    <property type="molecule type" value="Genomic_DNA"/>
</dbReference>
<dbReference type="GO" id="GO:0004594">
    <property type="term" value="F:pantothenate kinase activity"/>
    <property type="evidence" value="ECO:0007669"/>
    <property type="project" value="UniProtKB-UniRule"/>
</dbReference>
<evidence type="ECO:0000313" key="19">
    <source>
        <dbReference type="Proteomes" id="UP000198528"/>
    </source>
</evidence>